<proteinExistence type="predicted"/>
<evidence type="ECO:0000313" key="2">
    <source>
        <dbReference type="Proteomes" id="UP000269221"/>
    </source>
</evidence>
<protein>
    <submittedName>
        <fullName evidence="1">Uncharacterized protein</fullName>
    </submittedName>
</protein>
<reference evidence="1 2" key="1">
    <citation type="submission" date="2018-07" db="EMBL/GenBank/DDBJ databases">
        <title>A high quality draft genome assembly of the barn swallow (H. rustica rustica).</title>
        <authorList>
            <person name="Formenti G."/>
            <person name="Chiara M."/>
            <person name="Poveda L."/>
            <person name="Francoijs K.-J."/>
            <person name="Bonisoli-Alquati A."/>
            <person name="Canova L."/>
            <person name="Gianfranceschi L."/>
            <person name="Horner D.S."/>
            <person name="Saino N."/>
        </authorList>
    </citation>
    <scope>NUCLEOTIDE SEQUENCE [LARGE SCALE GENOMIC DNA]</scope>
    <source>
        <strain evidence="1">Chelidonia</strain>
        <tissue evidence="1">Blood</tissue>
    </source>
</reference>
<gene>
    <name evidence="1" type="ORF">DUI87_20311</name>
</gene>
<name>A0A3M0JQ13_HIRRU</name>
<organism evidence="1 2">
    <name type="scientific">Hirundo rustica rustica</name>
    <dbReference type="NCBI Taxonomy" id="333673"/>
    <lineage>
        <taxon>Eukaryota</taxon>
        <taxon>Metazoa</taxon>
        <taxon>Chordata</taxon>
        <taxon>Craniata</taxon>
        <taxon>Vertebrata</taxon>
        <taxon>Euteleostomi</taxon>
        <taxon>Archelosauria</taxon>
        <taxon>Archosauria</taxon>
        <taxon>Dinosauria</taxon>
        <taxon>Saurischia</taxon>
        <taxon>Theropoda</taxon>
        <taxon>Coelurosauria</taxon>
        <taxon>Aves</taxon>
        <taxon>Neognathae</taxon>
        <taxon>Neoaves</taxon>
        <taxon>Telluraves</taxon>
        <taxon>Australaves</taxon>
        <taxon>Passeriformes</taxon>
        <taxon>Sylvioidea</taxon>
        <taxon>Hirundinidae</taxon>
        <taxon>Hirundo</taxon>
    </lineage>
</organism>
<dbReference type="AlphaFoldDB" id="A0A3M0JQ13"/>
<comment type="caution">
    <text evidence="1">The sequence shown here is derived from an EMBL/GenBank/DDBJ whole genome shotgun (WGS) entry which is preliminary data.</text>
</comment>
<dbReference type="Proteomes" id="UP000269221">
    <property type="component" value="Unassembled WGS sequence"/>
</dbReference>
<keyword evidence="2" id="KW-1185">Reference proteome</keyword>
<sequence length="103" mass="11658">MQMRLWGLSSSRSRVITIMGAVSRSERSQRKALASFRCPHLRQEKTERRDSIIQQGDWKTSCVALEGGQPWNCNRQGAATQHSLAKPDCKNLSPAPFKDFRAL</sequence>
<dbReference type="EMBL" id="QRBI01000131">
    <property type="protein sequence ID" value="RMC03118.1"/>
    <property type="molecule type" value="Genomic_DNA"/>
</dbReference>
<accession>A0A3M0JQ13</accession>
<evidence type="ECO:0000313" key="1">
    <source>
        <dbReference type="EMBL" id="RMC03118.1"/>
    </source>
</evidence>